<dbReference type="PANTHER" id="PTHR32361">
    <property type="entry name" value="FERRIC/CUPRIC REDUCTASE TRANSMEMBRANE COMPONENT"/>
    <property type="match status" value="1"/>
</dbReference>
<gene>
    <name evidence="16" type="primary">CFL1_26</name>
    <name evidence="16" type="ORF">Cantr_07737</name>
</gene>
<dbReference type="SFLD" id="SFLDS00052">
    <property type="entry name" value="Ferric_Reductase_Domain"/>
    <property type="match status" value="1"/>
</dbReference>
<dbReference type="InterPro" id="IPR013112">
    <property type="entry name" value="FAD-bd_8"/>
</dbReference>
<keyword evidence="5 13" id="KW-0812">Transmembrane</keyword>
<dbReference type="PROSITE" id="PS51384">
    <property type="entry name" value="FAD_FR"/>
    <property type="match status" value="1"/>
</dbReference>
<dbReference type="GO" id="GO:0015677">
    <property type="term" value="P:copper ion import"/>
    <property type="evidence" value="ECO:0007669"/>
    <property type="project" value="TreeGrafter"/>
</dbReference>
<keyword evidence="8 13" id="KW-1133">Transmembrane helix</keyword>
<evidence type="ECO:0000259" key="15">
    <source>
        <dbReference type="PROSITE" id="PS51384"/>
    </source>
</evidence>
<comment type="caution">
    <text evidence="16">The sequence shown here is derived from an EMBL/GenBank/DDBJ whole genome shotgun (WGS) entry which is preliminary data.</text>
</comment>
<reference evidence="16 17" key="1">
    <citation type="submission" date="2018-06" db="EMBL/GenBank/DDBJ databases">
        <title>Whole genome sequencing of Candida tropicalis (genome annotated by CSBL at Korea University).</title>
        <authorList>
            <person name="Ahn J."/>
        </authorList>
    </citation>
    <scope>NUCLEOTIDE SEQUENCE [LARGE SCALE GENOMIC DNA]</scope>
    <source>
        <strain evidence="16 17">ATCC 20962</strain>
    </source>
</reference>
<feature type="transmembrane region" description="Helical" evidence="13">
    <location>
        <begin position="355"/>
        <end position="377"/>
    </location>
</feature>
<dbReference type="GO" id="GO:0005886">
    <property type="term" value="C:plasma membrane"/>
    <property type="evidence" value="ECO:0007669"/>
    <property type="project" value="TreeGrafter"/>
</dbReference>
<dbReference type="CDD" id="cd06186">
    <property type="entry name" value="NOX_Duox_like_FAD_NADP"/>
    <property type="match status" value="1"/>
</dbReference>
<dbReference type="Proteomes" id="UP000253472">
    <property type="component" value="Unassembled WGS sequence"/>
</dbReference>
<feature type="transmembrane region" description="Helical" evidence="13">
    <location>
        <begin position="327"/>
        <end position="349"/>
    </location>
</feature>
<evidence type="ECO:0000256" key="6">
    <source>
        <dbReference type="ARBA" id="ARBA00022827"/>
    </source>
</evidence>
<dbReference type="GO" id="GO:0006826">
    <property type="term" value="P:iron ion transport"/>
    <property type="evidence" value="ECO:0007669"/>
    <property type="project" value="TreeGrafter"/>
</dbReference>
<evidence type="ECO:0000313" key="16">
    <source>
        <dbReference type="EMBL" id="RCK59604.1"/>
    </source>
</evidence>
<dbReference type="Pfam" id="PF08030">
    <property type="entry name" value="NAD_binding_6"/>
    <property type="match status" value="1"/>
</dbReference>
<evidence type="ECO:0000256" key="4">
    <source>
        <dbReference type="ARBA" id="ARBA00022630"/>
    </source>
</evidence>
<keyword evidence="6" id="KW-0274">FAD</keyword>
<keyword evidence="10" id="KW-0406">Ion transport</keyword>
<dbReference type="SFLD" id="SFLDG01168">
    <property type="entry name" value="Ferric_reductase_subgroup_(FRE"/>
    <property type="match status" value="1"/>
</dbReference>
<dbReference type="STRING" id="5486.A0A367Y177"/>
<feature type="chain" id="PRO_5016696228" evidence="14">
    <location>
        <begin position="22"/>
        <end position="735"/>
    </location>
</feature>
<dbReference type="Pfam" id="PF01794">
    <property type="entry name" value="Ferric_reduct"/>
    <property type="match status" value="1"/>
</dbReference>
<dbReference type="InterPro" id="IPR013121">
    <property type="entry name" value="Fe_red_NAD-bd_6"/>
</dbReference>
<evidence type="ECO:0000256" key="12">
    <source>
        <dbReference type="ARBA" id="ARBA00023180"/>
    </source>
</evidence>
<dbReference type="Gene3D" id="3.40.50.80">
    <property type="entry name" value="Nucleotide-binding domain of ferredoxin-NADP reductase (FNR) module"/>
    <property type="match status" value="1"/>
</dbReference>
<proteinExistence type="inferred from homology"/>
<dbReference type="InterPro" id="IPR013130">
    <property type="entry name" value="Fe3_Rdtase_TM_dom"/>
</dbReference>
<feature type="transmembrane region" description="Helical" evidence="13">
    <location>
        <begin position="167"/>
        <end position="189"/>
    </location>
</feature>
<feature type="transmembrane region" description="Helical" evidence="13">
    <location>
        <begin position="284"/>
        <end position="306"/>
    </location>
</feature>
<dbReference type="GO" id="GO:0000293">
    <property type="term" value="F:ferric-chelate reductase activity"/>
    <property type="evidence" value="ECO:0007669"/>
    <property type="project" value="UniProtKB-ARBA"/>
</dbReference>
<evidence type="ECO:0000256" key="1">
    <source>
        <dbReference type="ARBA" id="ARBA00004141"/>
    </source>
</evidence>
<protein>
    <submittedName>
        <fullName evidence="16">Putative ferric reductase transmembrane component</fullName>
    </submittedName>
</protein>
<sequence>MFAFRFICLLFLYLLLIVAETKVLPKDSILLAKAIFACKLNVHKDVGYCRSDTSEDYGCICSNKDAIDSFVGCFAYTQENSTQAIDFFVDFCKEYGNTTVDVDDIYTAYKNYTVQGYFNSSELMGINNTNRSTTTTSDNYEKVDTGNYTLSLESSIDQFLVNWDNTFYYGAGILGYWALVLLIGAISNWSRYMFPGLMTDLNGPFSNWLRKHVLLPATIRRKKCQNYKYFRIVEFYMPSRFESFVLLGFTAVCVVTLSINTYFAQGDEVIFSNYYARLRYVANRTGTCSTMMMPLVILFAGRNNILQFVTRWNYSVFVTFHRHIARMMFAFIIIHAVCFTIALGPAYASMMSMPFMIWGTAATVLAAIMLFQGMLYLRRRWYEVFVLCHVIMAVFYVVGTWRHVVDLGYMWYVYASVAVWVLDRLIRLIRLLAFGFPEATITLMSGETLKITIPRPEDWNPIPGAHVFIHFLTPSTFYQNHPFTIGLDEDRKINLYCKVKNGITLTLYKKLVDVPNRTTKIRVGVEGPYGETSDARKSDTIVYIAGGNGIPGMYSEAMHLAARCSTTKSAKKLKLYWVVREVRSLNWFFDELDKLRRSPIETTIYITRPNNATAIEELAARVCSSYLELKSCYSIGEGDSKTIGSYNLKHHESKMNHMDQIQEAVAYELDPIRLIGGRPNIHEIINYEITEALGSIAFVTCGHPAMVDDVRAEVVDAIGKHENRIDFYEQLLGWS</sequence>
<evidence type="ECO:0000256" key="9">
    <source>
        <dbReference type="ARBA" id="ARBA00023002"/>
    </source>
</evidence>
<dbReference type="EMBL" id="QLNQ01000027">
    <property type="protein sequence ID" value="RCK59604.1"/>
    <property type="molecule type" value="Genomic_DNA"/>
</dbReference>
<accession>A0A367Y177</accession>
<feature type="domain" description="FAD-binding FR-type" evidence="15">
    <location>
        <begin position="418"/>
        <end position="535"/>
    </location>
</feature>
<keyword evidence="11 13" id="KW-0472">Membrane</keyword>
<keyword evidence="12" id="KW-0325">Glycoprotein</keyword>
<keyword evidence="14" id="KW-0732">Signal</keyword>
<keyword evidence="7" id="KW-0249">Electron transport</keyword>
<dbReference type="PANTHER" id="PTHR32361:SF9">
    <property type="entry name" value="FERRIC REDUCTASE TRANSMEMBRANE COMPONENT 3-RELATED"/>
    <property type="match status" value="1"/>
</dbReference>
<comment type="similarity">
    <text evidence="2">Belongs to the ferric reductase (FRE) family.</text>
</comment>
<dbReference type="OrthoDB" id="167398at2759"/>
<dbReference type="AlphaFoldDB" id="A0A367Y177"/>
<evidence type="ECO:0000256" key="3">
    <source>
        <dbReference type="ARBA" id="ARBA00022448"/>
    </source>
</evidence>
<feature type="transmembrane region" description="Helical" evidence="13">
    <location>
        <begin position="384"/>
        <end position="403"/>
    </location>
</feature>
<dbReference type="InterPro" id="IPR039261">
    <property type="entry name" value="FNR_nucleotide-bd"/>
</dbReference>
<evidence type="ECO:0000256" key="13">
    <source>
        <dbReference type="SAM" id="Phobius"/>
    </source>
</evidence>
<dbReference type="GO" id="GO:0006879">
    <property type="term" value="P:intracellular iron ion homeostasis"/>
    <property type="evidence" value="ECO:0007669"/>
    <property type="project" value="TreeGrafter"/>
</dbReference>
<dbReference type="SUPFAM" id="SSF52343">
    <property type="entry name" value="Ferredoxin reductase-like, C-terminal NADP-linked domain"/>
    <property type="match status" value="1"/>
</dbReference>
<feature type="signal peptide" evidence="14">
    <location>
        <begin position="1"/>
        <end position="21"/>
    </location>
</feature>
<evidence type="ECO:0000256" key="10">
    <source>
        <dbReference type="ARBA" id="ARBA00023065"/>
    </source>
</evidence>
<comment type="subcellular location">
    <subcellularLocation>
        <location evidence="1">Membrane</location>
        <topology evidence="1">Multi-pass membrane protein</topology>
    </subcellularLocation>
</comment>
<keyword evidence="9" id="KW-0560">Oxidoreductase</keyword>
<evidence type="ECO:0000256" key="11">
    <source>
        <dbReference type="ARBA" id="ARBA00023136"/>
    </source>
</evidence>
<dbReference type="Pfam" id="PF08022">
    <property type="entry name" value="FAD_binding_8"/>
    <property type="match status" value="1"/>
</dbReference>
<keyword evidence="4" id="KW-0285">Flavoprotein</keyword>
<dbReference type="InterPro" id="IPR017927">
    <property type="entry name" value="FAD-bd_FR_type"/>
</dbReference>
<feature type="transmembrane region" description="Helical" evidence="13">
    <location>
        <begin position="244"/>
        <end position="264"/>
    </location>
</feature>
<evidence type="ECO:0000256" key="14">
    <source>
        <dbReference type="SAM" id="SignalP"/>
    </source>
</evidence>
<keyword evidence="3" id="KW-0813">Transport</keyword>
<evidence type="ECO:0000256" key="5">
    <source>
        <dbReference type="ARBA" id="ARBA00022692"/>
    </source>
</evidence>
<keyword evidence="17" id="KW-1185">Reference proteome</keyword>
<evidence type="ECO:0000313" key="17">
    <source>
        <dbReference type="Proteomes" id="UP000253472"/>
    </source>
</evidence>
<evidence type="ECO:0000256" key="7">
    <source>
        <dbReference type="ARBA" id="ARBA00022982"/>
    </source>
</evidence>
<dbReference type="InterPro" id="IPR051410">
    <property type="entry name" value="Ferric/Cupric_Reductase"/>
</dbReference>
<name>A0A367Y177_9ASCO</name>
<evidence type="ECO:0000256" key="8">
    <source>
        <dbReference type="ARBA" id="ARBA00022989"/>
    </source>
</evidence>
<organism evidence="16 17">
    <name type="scientific">Candida viswanathii</name>
    <dbReference type="NCBI Taxonomy" id="5486"/>
    <lineage>
        <taxon>Eukaryota</taxon>
        <taxon>Fungi</taxon>
        <taxon>Dikarya</taxon>
        <taxon>Ascomycota</taxon>
        <taxon>Saccharomycotina</taxon>
        <taxon>Pichiomycetes</taxon>
        <taxon>Debaryomycetaceae</taxon>
        <taxon>Candida/Lodderomyces clade</taxon>
        <taxon>Candida</taxon>
    </lineage>
</organism>
<evidence type="ECO:0000256" key="2">
    <source>
        <dbReference type="ARBA" id="ARBA00006278"/>
    </source>
</evidence>